<evidence type="ECO:0000256" key="9">
    <source>
        <dbReference type="HAMAP-Rule" id="MF_00024"/>
    </source>
</evidence>
<proteinExistence type="inferred from homology"/>
<dbReference type="GO" id="GO:0009236">
    <property type="term" value="P:cobalamin biosynthetic process"/>
    <property type="evidence" value="ECO:0007669"/>
    <property type="project" value="UniProtKB-UniRule"/>
</dbReference>
<feature type="transmembrane region" description="Helical" evidence="9">
    <location>
        <begin position="87"/>
        <end position="107"/>
    </location>
</feature>
<keyword evidence="6 9" id="KW-0812">Transmembrane</keyword>
<evidence type="ECO:0000313" key="10">
    <source>
        <dbReference type="EMBL" id="TCK61048.1"/>
    </source>
</evidence>
<dbReference type="UniPathway" id="UPA00148"/>
<keyword evidence="7 9" id="KW-1133">Transmembrane helix</keyword>
<keyword evidence="11" id="KW-1185">Reference proteome</keyword>
<evidence type="ECO:0000256" key="3">
    <source>
        <dbReference type="ARBA" id="ARBA00006263"/>
    </source>
</evidence>
<dbReference type="Pfam" id="PF03186">
    <property type="entry name" value="CobD_Cbib"/>
    <property type="match status" value="1"/>
</dbReference>
<dbReference type="Proteomes" id="UP000294614">
    <property type="component" value="Unassembled WGS sequence"/>
</dbReference>
<dbReference type="GO" id="GO:0048472">
    <property type="term" value="F:threonine-phosphate decarboxylase activity"/>
    <property type="evidence" value="ECO:0007669"/>
    <property type="project" value="InterPro"/>
</dbReference>
<keyword evidence="4 9" id="KW-1003">Cell membrane</keyword>
<dbReference type="HAMAP" id="MF_00024">
    <property type="entry name" value="CobD_CbiB"/>
    <property type="match status" value="1"/>
</dbReference>
<dbReference type="PANTHER" id="PTHR34308">
    <property type="entry name" value="COBALAMIN BIOSYNTHESIS PROTEIN CBIB"/>
    <property type="match status" value="1"/>
</dbReference>
<protein>
    <recommendedName>
        <fullName evidence="9">Cobalamin biosynthesis protein CobD</fullName>
    </recommendedName>
</protein>
<feature type="transmembrane region" description="Helical" evidence="9">
    <location>
        <begin position="60"/>
        <end position="80"/>
    </location>
</feature>
<keyword evidence="8 9" id="KW-0472">Membrane</keyword>
<dbReference type="GO" id="GO:0005886">
    <property type="term" value="C:plasma membrane"/>
    <property type="evidence" value="ECO:0007669"/>
    <property type="project" value="UniProtKB-SubCell"/>
</dbReference>
<evidence type="ECO:0000256" key="6">
    <source>
        <dbReference type="ARBA" id="ARBA00022692"/>
    </source>
</evidence>
<dbReference type="RefSeq" id="WP_132873900.1">
    <property type="nucleotide sequence ID" value="NZ_SMGG01000004.1"/>
</dbReference>
<gene>
    <name evidence="9" type="primary">cobD</name>
    <name evidence="10" type="ORF">C8D98_1930</name>
</gene>
<evidence type="ECO:0000256" key="2">
    <source>
        <dbReference type="ARBA" id="ARBA00004953"/>
    </source>
</evidence>
<evidence type="ECO:0000256" key="1">
    <source>
        <dbReference type="ARBA" id="ARBA00004651"/>
    </source>
</evidence>
<comment type="caution">
    <text evidence="10">The sequence shown here is derived from an EMBL/GenBank/DDBJ whole genome shotgun (WGS) entry which is preliminary data.</text>
</comment>
<reference evidence="10 11" key="1">
    <citation type="submission" date="2019-03" db="EMBL/GenBank/DDBJ databases">
        <title>Genomic Encyclopedia of Type Strains, Phase IV (KMG-IV): sequencing the most valuable type-strain genomes for metagenomic binning, comparative biology and taxonomic classification.</title>
        <authorList>
            <person name="Goeker M."/>
        </authorList>
    </citation>
    <scope>NUCLEOTIDE SEQUENCE [LARGE SCALE GENOMIC DNA]</scope>
    <source>
        <strain evidence="10 11">DSM 24984</strain>
    </source>
</reference>
<comment type="subcellular location">
    <subcellularLocation>
        <location evidence="1 9">Cell membrane</location>
        <topology evidence="1 9">Multi-pass membrane protein</topology>
    </subcellularLocation>
</comment>
<dbReference type="PANTHER" id="PTHR34308:SF1">
    <property type="entry name" value="COBALAMIN BIOSYNTHESIS PROTEIN CBIB"/>
    <property type="match status" value="1"/>
</dbReference>
<evidence type="ECO:0000256" key="8">
    <source>
        <dbReference type="ARBA" id="ARBA00023136"/>
    </source>
</evidence>
<comment type="similarity">
    <text evidence="3 9">Belongs to the CobD/CbiB family.</text>
</comment>
<accession>A0A4R1K9H1</accession>
<feature type="transmembrane region" description="Helical" evidence="9">
    <location>
        <begin position="160"/>
        <end position="178"/>
    </location>
</feature>
<name>A0A4R1K9H1_9BACT</name>
<dbReference type="NCBIfam" id="TIGR00380">
    <property type="entry name" value="cobal_cbiB"/>
    <property type="match status" value="1"/>
</dbReference>
<evidence type="ECO:0000313" key="11">
    <source>
        <dbReference type="Proteomes" id="UP000294614"/>
    </source>
</evidence>
<dbReference type="InterPro" id="IPR004485">
    <property type="entry name" value="Cobalamin_biosynth_CobD/CbiB"/>
</dbReference>
<evidence type="ECO:0000256" key="5">
    <source>
        <dbReference type="ARBA" id="ARBA00022573"/>
    </source>
</evidence>
<keyword evidence="5 9" id="KW-0169">Cobalamin biosynthesis</keyword>
<dbReference type="GO" id="GO:0015420">
    <property type="term" value="F:ABC-type vitamin B12 transporter activity"/>
    <property type="evidence" value="ECO:0007669"/>
    <property type="project" value="UniProtKB-UniRule"/>
</dbReference>
<dbReference type="OrthoDB" id="9811967at2"/>
<feature type="transmembrane region" description="Helical" evidence="9">
    <location>
        <begin position="7"/>
        <end position="26"/>
    </location>
</feature>
<evidence type="ECO:0000256" key="7">
    <source>
        <dbReference type="ARBA" id="ARBA00022989"/>
    </source>
</evidence>
<comment type="function">
    <text evidence="9">Converts cobyric acid to cobinamide by the addition of aminopropanol on the F carboxylic group.</text>
</comment>
<feature type="transmembrane region" description="Helical" evidence="9">
    <location>
        <begin position="300"/>
        <end position="318"/>
    </location>
</feature>
<organism evidence="10 11">
    <name type="scientific">Seleniivibrio woodruffii</name>
    <dbReference type="NCBI Taxonomy" id="1078050"/>
    <lineage>
        <taxon>Bacteria</taxon>
        <taxon>Pseudomonadati</taxon>
        <taxon>Deferribacterota</taxon>
        <taxon>Deferribacteres</taxon>
        <taxon>Deferribacterales</taxon>
        <taxon>Geovibrionaceae</taxon>
        <taxon>Seleniivibrio</taxon>
    </lineage>
</organism>
<evidence type="ECO:0000256" key="4">
    <source>
        <dbReference type="ARBA" id="ARBA00022475"/>
    </source>
</evidence>
<dbReference type="AlphaFoldDB" id="A0A4R1K9H1"/>
<dbReference type="EMBL" id="SMGG01000004">
    <property type="protein sequence ID" value="TCK61048.1"/>
    <property type="molecule type" value="Genomic_DNA"/>
</dbReference>
<sequence>MTLNISYLLYIDFMAVITAFWLDWFLGEPDFPFHPVRIAGSAVSYCEKSLRRKSTIFEGVVSGFITLAFTLSVAGISLYYAAKAGTFWYFVVSTIIIYFTISVRSLAEHAQNVCKGLEESEEAGRKELAKIVSRDTQNMPKPKIITSAVESVSENYVDAVVSPLLFAALFGPMGAVLFKTVSTMDSMIGYKNERFLYYGRFAARFDDVLNFIPARLSIIPITIASILMRLNTKNAVKSFMRFRLSHASPNSAHPMSAFAGALNIRLGGAVSYFGQITEKPYIGDSEREPETSDIKKSVKLMELSSIIWAVICCLITLWKVM</sequence>
<comment type="pathway">
    <text evidence="2 9">Cofactor biosynthesis; adenosylcobalamin biosynthesis.</text>
</comment>